<feature type="compositionally biased region" description="Low complexity" evidence="17">
    <location>
        <begin position="184"/>
        <end position="212"/>
    </location>
</feature>
<evidence type="ECO:0000256" key="18">
    <source>
        <dbReference type="SAM" id="Phobius"/>
    </source>
</evidence>
<evidence type="ECO:0000256" key="13">
    <source>
        <dbReference type="ARBA" id="ARBA00023180"/>
    </source>
</evidence>
<feature type="region of interest" description="Disordered" evidence="17">
    <location>
        <begin position="595"/>
        <end position="624"/>
    </location>
</feature>
<feature type="domain" description="Protein kinase" evidence="19">
    <location>
        <begin position="275"/>
        <end position="553"/>
    </location>
</feature>
<dbReference type="PROSITE" id="PS50011">
    <property type="entry name" value="PROTEIN_KINASE_DOM"/>
    <property type="match status" value="1"/>
</dbReference>
<evidence type="ECO:0000256" key="5">
    <source>
        <dbReference type="ARBA" id="ARBA00022553"/>
    </source>
</evidence>
<dbReference type="GO" id="GO:0004674">
    <property type="term" value="F:protein serine/threonine kinase activity"/>
    <property type="evidence" value="ECO:0007669"/>
    <property type="project" value="UniProtKB-KW"/>
</dbReference>
<keyword evidence="21" id="KW-1185">Reference proteome</keyword>
<dbReference type="PROSITE" id="PS00107">
    <property type="entry name" value="PROTEIN_KINASE_ATP"/>
    <property type="match status" value="1"/>
</dbReference>
<keyword evidence="7 18" id="KW-0812">Transmembrane</keyword>
<dbReference type="InterPro" id="IPR008271">
    <property type="entry name" value="Ser/Thr_kinase_AS"/>
</dbReference>
<comment type="catalytic activity">
    <reaction evidence="14">
        <text>L-threonyl-[protein] + ATP = O-phospho-L-threonyl-[protein] + ADP + H(+)</text>
        <dbReference type="Rhea" id="RHEA:46608"/>
        <dbReference type="Rhea" id="RHEA-COMP:11060"/>
        <dbReference type="Rhea" id="RHEA-COMP:11605"/>
        <dbReference type="ChEBI" id="CHEBI:15378"/>
        <dbReference type="ChEBI" id="CHEBI:30013"/>
        <dbReference type="ChEBI" id="CHEBI:30616"/>
        <dbReference type="ChEBI" id="CHEBI:61977"/>
        <dbReference type="ChEBI" id="CHEBI:456216"/>
        <dbReference type="EC" id="2.7.11.1"/>
    </reaction>
</comment>
<dbReference type="EC" id="2.7.11.1" evidence="2"/>
<keyword evidence="6" id="KW-0808">Transferase</keyword>
<comment type="catalytic activity">
    <reaction evidence="15">
        <text>L-seryl-[protein] + ATP = O-phospho-L-seryl-[protein] + ADP + H(+)</text>
        <dbReference type="Rhea" id="RHEA:17989"/>
        <dbReference type="Rhea" id="RHEA-COMP:9863"/>
        <dbReference type="Rhea" id="RHEA-COMP:11604"/>
        <dbReference type="ChEBI" id="CHEBI:15378"/>
        <dbReference type="ChEBI" id="CHEBI:29999"/>
        <dbReference type="ChEBI" id="CHEBI:30616"/>
        <dbReference type="ChEBI" id="CHEBI:83421"/>
        <dbReference type="ChEBI" id="CHEBI:456216"/>
        <dbReference type="EC" id="2.7.11.1"/>
    </reaction>
</comment>
<keyword evidence="9" id="KW-0418">Kinase</keyword>
<dbReference type="InterPro" id="IPR000719">
    <property type="entry name" value="Prot_kinase_dom"/>
</dbReference>
<evidence type="ECO:0000256" key="7">
    <source>
        <dbReference type="ARBA" id="ARBA00022692"/>
    </source>
</evidence>
<dbReference type="FunFam" id="3.30.200.20:FF:000207">
    <property type="entry name" value="proline-rich receptor-like protein kinase PERK1"/>
    <property type="match status" value="1"/>
</dbReference>
<proteinExistence type="predicted"/>
<evidence type="ECO:0000313" key="21">
    <source>
        <dbReference type="Proteomes" id="UP000836841"/>
    </source>
</evidence>
<dbReference type="EMBL" id="OU466859">
    <property type="protein sequence ID" value="CAH2051330.1"/>
    <property type="molecule type" value="Genomic_DNA"/>
</dbReference>
<feature type="compositionally biased region" description="Pro residues" evidence="17">
    <location>
        <begin position="220"/>
        <end position="229"/>
    </location>
</feature>
<feature type="transmembrane region" description="Helical" evidence="18">
    <location>
        <begin position="141"/>
        <end position="162"/>
    </location>
</feature>
<feature type="region of interest" description="Disordered" evidence="17">
    <location>
        <begin position="184"/>
        <end position="244"/>
    </location>
</feature>
<dbReference type="GO" id="GO:0005886">
    <property type="term" value="C:plasma membrane"/>
    <property type="evidence" value="ECO:0007669"/>
    <property type="project" value="UniProtKB-SubCell"/>
</dbReference>
<dbReference type="Pfam" id="PF07714">
    <property type="entry name" value="PK_Tyr_Ser-Thr"/>
    <property type="match status" value="1"/>
</dbReference>
<comment type="subcellular location">
    <subcellularLocation>
        <location evidence="1">Cell membrane</location>
        <topology evidence="1">Single-pass membrane protein</topology>
    </subcellularLocation>
</comment>
<dbReference type="PROSITE" id="PS00108">
    <property type="entry name" value="PROTEIN_KINASE_ST"/>
    <property type="match status" value="1"/>
</dbReference>
<evidence type="ECO:0000256" key="16">
    <source>
        <dbReference type="PROSITE-ProRule" id="PRU10141"/>
    </source>
</evidence>
<evidence type="ECO:0000256" key="15">
    <source>
        <dbReference type="ARBA" id="ARBA00048679"/>
    </source>
</evidence>
<dbReference type="Proteomes" id="UP000836841">
    <property type="component" value="Chromosome 3"/>
</dbReference>
<dbReference type="InterPro" id="IPR001245">
    <property type="entry name" value="Ser-Thr/Tyr_kinase_cat_dom"/>
</dbReference>
<dbReference type="SMART" id="SM00220">
    <property type="entry name" value="S_TKc"/>
    <property type="match status" value="1"/>
</dbReference>
<evidence type="ECO:0000256" key="9">
    <source>
        <dbReference type="ARBA" id="ARBA00022777"/>
    </source>
</evidence>
<accession>A0AAU9RU90</accession>
<keyword evidence="12 18" id="KW-0472">Membrane</keyword>
<keyword evidence="10 16" id="KW-0067">ATP-binding</keyword>
<reference evidence="20 21" key="1">
    <citation type="submission" date="2022-03" db="EMBL/GenBank/DDBJ databases">
        <authorList>
            <person name="Nunn A."/>
            <person name="Chopra R."/>
            <person name="Nunn A."/>
            <person name="Contreras Garrido A."/>
        </authorList>
    </citation>
    <scope>NUCLEOTIDE SEQUENCE [LARGE SCALE GENOMIC DNA]</scope>
</reference>
<feature type="binding site" evidence="16">
    <location>
        <position position="303"/>
    </location>
    <ligand>
        <name>ATP</name>
        <dbReference type="ChEBI" id="CHEBI:30616"/>
    </ligand>
</feature>
<keyword evidence="13" id="KW-0325">Glycoprotein</keyword>
<evidence type="ECO:0000256" key="4">
    <source>
        <dbReference type="ARBA" id="ARBA00022527"/>
    </source>
</evidence>
<evidence type="ECO:0000256" key="14">
    <source>
        <dbReference type="ARBA" id="ARBA00047899"/>
    </source>
</evidence>
<dbReference type="PANTHER" id="PTHR47982:SF6">
    <property type="entry name" value="PROLINE-RICH RECEPTOR-LIKE PROTEIN KINASE PERK4"/>
    <property type="match status" value="1"/>
</dbReference>
<feature type="compositionally biased region" description="Pro residues" evidence="17">
    <location>
        <begin position="90"/>
        <end position="102"/>
    </location>
</feature>
<evidence type="ECO:0000256" key="3">
    <source>
        <dbReference type="ARBA" id="ARBA00022475"/>
    </source>
</evidence>
<feature type="compositionally biased region" description="Pro residues" evidence="17">
    <location>
        <begin position="31"/>
        <end position="77"/>
    </location>
</feature>
<evidence type="ECO:0000256" key="8">
    <source>
        <dbReference type="ARBA" id="ARBA00022741"/>
    </source>
</evidence>
<feature type="compositionally biased region" description="Gly residues" evidence="17">
    <location>
        <begin position="78"/>
        <end position="87"/>
    </location>
</feature>
<evidence type="ECO:0000256" key="6">
    <source>
        <dbReference type="ARBA" id="ARBA00022679"/>
    </source>
</evidence>
<evidence type="ECO:0000256" key="1">
    <source>
        <dbReference type="ARBA" id="ARBA00004162"/>
    </source>
</evidence>
<sequence>MASSPESAPPPSNSSSSPSPPSNSNSTSSSPPSPSPPSPTQGDLSPPPPDPTSPPSPPAPQTPSPPNSNNKSPPPPRAGGGETGNDGGNNPPPSRGSPPSPPSRSGDNNGSRSGDNGGSSSDNPPSTGGSSGGGGNNTNTAIIVGVLVGAGLLMIVLIVVCLRRKKKRKDNFYADSMKGNQYQYYGNNNNNNASQNYPNWHINSQGQNQQPPGGWGGGGPSPPPPPPRMPTSGDDSSLYSGPARPVLPPPSPALALGFNKSTFTYQELAAATGGFLDSNLLGQGGFGYVHKGVLPNGKEVAVKSLKSGSGQGEREFQAEVDIISRVHHRYLVSLVGYCIADGQRMLVYEFVPNNTLEYHLHGKNLPVMDFSTRMRIALGSAKGLAYLHEDCHPRIIHRDIKSANILLDFNFDAMVADFGLAKLTTDNNTHVSTRVMGTFGYLAPEYASSGKLTEKSDVFSFGVMLLELITGKRPYDTSSTMDDTLVDWARPIMVRALEDGNFNELADARLEGNYSPQEMARMVTCAAASIRHSGRKRPKMSQIVRALEGEVSLDALNEGVKPGQSNIYGTSGTSSDYSQISYNADMKKFRQIALSSQEFQSSDNDGSSSNDSREIGTKSHTPHQ</sequence>
<dbReference type="Gene3D" id="1.10.510.10">
    <property type="entry name" value="Transferase(Phosphotransferase) domain 1"/>
    <property type="match status" value="1"/>
</dbReference>
<dbReference type="PANTHER" id="PTHR47982">
    <property type="entry name" value="PROLINE-RICH RECEPTOR-LIKE PROTEIN KINASE PERK4"/>
    <property type="match status" value="1"/>
</dbReference>
<evidence type="ECO:0000256" key="10">
    <source>
        <dbReference type="ARBA" id="ARBA00022840"/>
    </source>
</evidence>
<keyword evidence="4" id="KW-0723">Serine/threonine-protein kinase</keyword>
<evidence type="ECO:0000256" key="12">
    <source>
        <dbReference type="ARBA" id="ARBA00023136"/>
    </source>
</evidence>
<dbReference type="InterPro" id="IPR011009">
    <property type="entry name" value="Kinase-like_dom_sf"/>
</dbReference>
<dbReference type="SUPFAM" id="SSF56112">
    <property type="entry name" value="Protein kinase-like (PK-like)"/>
    <property type="match status" value="1"/>
</dbReference>
<name>A0AAU9RU90_THLAR</name>
<feature type="region of interest" description="Disordered" evidence="17">
    <location>
        <begin position="1"/>
        <end position="135"/>
    </location>
</feature>
<dbReference type="InterPro" id="IPR047117">
    <property type="entry name" value="PERK1-13-like"/>
</dbReference>
<feature type="compositionally biased region" description="Low complexity" evidence="17">
    <location>
        <begin position="601"/>
        <end position="610"/>
    </location>
</feature>
<evidence type="ECO:0000256" key="11">
    <source>
        <dbReference type="ARBA" id="ARBA00022989"/>
    </source>
</evidence>
<feature type="compositionally biased region" description="Low complexity" evidence="17">
    <location>
        <begin position="103"/>
        <end position="128"/>
    </location>
</feature>
<keyword evidence="5" id="KW-0597">Phosphoprotein</keyword>
<gene>
    <name evidence="20" type="ORF">TAV2_LOCUS10400</name>
</gene>
<keyword evidence="3" id="KW-1003">Cell membrane</keyword>
<keyword evidence="8 16" id="KW-0547">Nucleotide-binding</keyword>
<dbReference type="GO" id="GO:0005524">
    <property type="term" value="F:ATP binding"/>
    <property type="evidence" value="ECO:0007669"/>
    <property type="project" value="UniProtKB-UniRule"/>
</dbReference>
<evidence type="ECO:0000256" key="17">
    <source>
        <dbReference type="SAM" id="MobiDB-lite"/>
    </source>
</evidence>
<evidence type="ECO:0000259" key="19">
    <source>
        <dbReference type="PROSITE" id="PS50011"/>
    </source>
</evidence>
<dbReference type="FunFam" id="1.10.510.10:FF:000239">
    <property type="entry name" value="Proline-rich receptor-like protein kinase PERK1"/>
    <property type="match status" value="1"/>
</dbReference>
<dbReference type="InterPro" id="IPR017441">
    <property type="entry name" value="Protein_kinase_ATP_BS"/>
</dbReference>
<keyword evidence="11 18" id="KW-1133">Transmembrane helix</keyword>
<protein>
    <recommendedName>
        <fullName evidence="2">non-specific serine/threonine protein kinase</fullName>
        <ecNumber evidence="2">2.7.11.1</ecNumber>
    </recommendedName>
</protein>
<dbReference type="AlphaFoldDB" id="A0AAU9RU90"/>
<evidence type="ECO:0000256" key="2">
    <source>
        <dbReference type="ARBA" id="ARBA00012513"/>
    </source>
</evidence>
<organism evidence="20 21">
    <name type="scientific">Thlaspi arvense</name>
    <name type="common">Field penny-cress</name>
    <dbReference type="NCBI Taxonomy" id="13288"/>
    <lineage>
        <taxon>Eukaryota</taxon>
        <taxon>Viridiplantae</taxon>
        <taxon>Streptophyta</taxon>
        <taxon>Embryophyta</taxon>
        <taxon>Tracheophyta</taxon>
        <taxon>Spermatophyta</taxon>
        <taxon>Magnoliopsida</taxon>
        <taxon>eudicotyledons</taxon>
        <taxon>Gunneridae</taxon>
        <taxon>Pentapetalae</taxon>
        <taxon>rosids</taxon>
        <taxon>malvids</taxon>
        <taxon>Brassicales</taxon>
        <taxon>Brassicaceae</taxon>
        <taxon>Thlaspideae</taxon>
        <taxon>Thlaspi</taxon>
    </lineage>
</organism>
<feature type="compositionally biased region" description="Low complexity" evidence="17">
    <location>
        <begin position="13"/>
        <end position="30"/>
    </location>
</feature>
<dbReference type="Gene3D" id="3.30.200.20">
    <property type="entry name" value="Phosphorylase Kinase, domain 1"/>
    <property type="match status" value="1"/>
</dbReference>
<evidence type="ECO:0000313" key="20">
    <source>
        <dbReference type="EMBL" id="CAH2051330.1"/>
    </source>
</evidence>